<comment type="caution">
    <text evidence="2">The sequence shown here is derived from an EMBL/GenBank/DDBJ whole genome shotgun (WGS) entry which is preliminary data.</text>
</comment>
<protein>
    <recommendedName>
        <fullName evidence="4">Transmembrane protein</fullName>
    </recommendedName>
</protein>
<dbReference type="EMBL" id="PSQE01000006">
    <property type="protein sequence ID" value="RHN52930.1"/>
    <property type="molecule type" value="Genomic_DNA"/>
</dbReference>
<keyword evidence="1" id="KW-0472">Membrane</keyword>
<accession>A0A396HHW2</accession>
<feature type="transmembrane region" description="Helical" evidence="1">
    <location>
        <begin position="21"/>
        <end position="40"/>
    </location>
</feature>
<evidence type="ECO:0000313" key="2">
    <source>
        <dbReference type="EMBL" id="RHN52930.1"/>
    </source>
</evidence>
<keyword evidence="1" id="KW-0812">Transmembrane</keyword>
<evidence type="ECO:0008006" key="4">
    <source>
        <dbReference type="Google" id="ProtNLM"/>
    </source>
</evidence>
<dbReference type="Proteomes" id="UP000265566">
    <property type="component" value="Chromosome 6"/>
</dbReference>
<reference evidence="3" key="1">
    <citation type="journal article" date="2018" name="Nat. Plants">
        <title>Whole-genome landscape of Medicago truncatula symbiotic genes.</title>
        <authorList>
            <person name="Pecrix Y."/>
            <person name="Staton S.E."/>
            <person name="Sallet E."/>
            <person name="Lelandais-Briere C."/>
            <person name="Moreau S."/>
            <person name="Carrere S."/>
            <person name="Blein T."/>
            <person name="Jardinaud M.F."/>
            <person name="Latrasse D."/>
            <person name="Zouine M."/>
            <person name="Zahm M."/>
            <person name="Kreplak J."/>
            <person name="Mayjonade B."/>
            <person name="Satge C."/>
            <person name="Perez M."/>
            <person name="Cauet S."/>
            <person name="Marande W."/>
            <person name="Chantry-Darmon C."/>
            <person name="Lopez-Roques C."/>
            <person name="Bouchez O."/>
            <person name="Berard A."/>
            <person name="Debelle F."/>
            <person name="Munos S."/>
            <person name="Bendahmane A."/>
            <person name="Berges H."/>
            <person name="Niebel A."/>
            <person name="Buitink J."/>
            <person name="Frugier F."/>
            <person name="Benhamed M."/>
            <person name="Crespi M."/>
            <person name="Gouzy J."/>
            <person name="Gamas P."/>
        </authorList>
    </citation>
    <scope>NUCLEOTIDE SEQUENCE [LARGE SCALE GENOMIC DNA]</scope>
    <source>
        <strain evidence="3">cv. Jemalong A17</strain>
    </source>
</reference>
<dbReference type="AlphaFoldDB" id="A0A396HHW2"/>
<gene>
    <name evidence="2" type="ORF">MtrunA17_Chr6g0485901</name>
</gene>
<sequence>MKPIIHSSITILVFQFHFLGFRFYFCSLFSASVFVLNNFFN</sequence>
<name>A0A396HHW2_MEDTR</name>
<dbReference type="Gramene" id="rna37667">
    <property type="protein sequence ID" value="RHN52930.1"/>
    <property type="gene ID" value="gene37667"/>
</dbReference>
<keyword evidence="1" id="KW-1133">Transmembrane helix</keyword>
<proteinExistence type="predicted"/>
<evidence type="ECO:0000256" key="1">
    <source>
        <dbReference type="SAM" id="Phobius"/>
    </source>
</evidence>
<organism evidence="2 3">
    <name type="scientific">Medicago truncatula</name>
    <name type="common">Barrel medic</name>
    <name type="synonym">Medicago tribuloides</name>
    <dbReference type="NCBI Taxonomy" id="3880"/>
    <lineage>
        <taxon>Eukaryota</taxon>
        <taxon>Viridiplantae</taxon>
        <taxon>Streptophyta</taxon>
        <taxon>Embryophyta</taxon>
        <taxon>Tracheophyta</taxon>
        <taxon>Spermatophyta</taxon>
        <taxon>Magnoliopsida</taxon>
        <taxon>eudicotyledons</taxon>
        <taxon>Gunneridae</taxon>
        <taxon>Pentapetalae</taxon>
        <taxon>rosids</taxon>
        <taxon>fabids</taxon>
        <taxon>Fabales</taxon>
        <taxon>Fabaceae</taxon>
        <taxon>Papilionoideae</taxon>
        <taxon>50 kb inversion clade</taxon>
        <taxon>NPAAA clade</taxon>
        <taxon>Hologalegina</taxon>
        <taxon>IRL clade</taxon>
        <taxon>Trifolieae</taxon>
        <taxon>Medicago</taxon>
    </lineage>
</organism>
<evidence type="ECO:0000313" key="3">
    <source>
        <dbReference type="Proteomes" id="UP000265566"/>
    </source>
</evidence>